<evidence type="ECO:0000256" key="1">
    <source>
        <dbReference type="ARBA" id="ARBA00004651"/>
    </source>
</evidence>
<feature type="transmembrane region" description="Helical" evidence="5">
    <location>
        <begin position="110"/>
        <end position="138"/>
    </location>
</feature>
<dbReference type="Proteomes" id="UP000198683">
    <property type="component" value="Unassembled WGS sequence"/>
</dbReference>
<organism evidence="7 8">
    <name type="scientific">Nonomuraea maritima</name>
    <dbReference type="NCBI Taxonomy" id="683260"/>
    <lineage>
        <taxon>Bacteria</taxon>
        <taxon>Bacillati</taxon>
        <taxon>Actinomycetota</taxon>
        <taxon>Actinomycetes</taxon>
        <taxon>Streptosporangiales</taxon>
        <taxon>Streptosporangiaceae</taxon>
        <taxon>Nonomuraea</taxon>
    </lineage>
</organism>
<feature type="transmembrane region" description="Helical" evidence="5">
    <location>
        <begin position="257"/>
        <end position="278"/>
    </location>
</feature>
<dbReference type="InterPro" id="IPR011701">
    <property type="entry name" value="MFS"/>
</dbReference>
<keyword evidence="2 5" id="KW-0812">Transmembrane</keyword>
<dbReference type="SUPFAM" id="SSF103473">
    <property type="entry name" value="MFS general substrate transporter"/>
    <property type="match status" value="1"/>
</dbReference>
<dbReference type="EMBL" id="FNFB01000007">
    <property type="protein sequence ID" value="SDK36703.1"/>
    <property type="molecule type" value="Genomic_DNA"/>
</dbReference>
<feature type="domain" description="Major facilitator superfamily (MFS) profile" evidence="6">
    <location>
        <begin position="224"/>
        <end position="408"/>
    </location>
</feature>
<dbReference type="OrthoDB" id="5243516at2"/>
<feature type="transmembrane region" description="Helical" evidence="5">
    <location>
        <begin position="85"/>
        <end position="104"/>
    </location>
</feature>
<keyword evidence="4 5" id="KW-0472">Membrane</keyword>
<comment type="subcellular location">
    <subcellularLocation>
        <location evidence="1">Cell membrane</location>
        <topology evidence="1">Multi-pass membrane protein</topology>
    </subcellularLocation>
</comment>
<dbReference type="AlphaFoldDB" id="A0A1G9BB63"/>
<feature type="transmembrane region" description="Helical" evidence="5">
    <location>
        <begin position="52"/>
        <end position="73"/>
    </location>
</feature>
<name>A0A1G9BB63_9ACTN</name>
<evidence type="ECO:0000256" key="3">
    <source>
        <dbReference type="ARBA" id="ARBA00022989"/>
    </source>
</evidence>
<dbReference type="GO" id="GO:0005886">
    <property type="term" value="C:plasma membrane"/>
    <property type="evidence" value="ECO:0007669"/>
    <property type="project" value="UniProtKB-SubCell"/>
</dbReference>
<gene>
    <name evidence="7" type="ORF">SAMN05421874_10795</name>
</gene>
<feature type="transmembrane region" description="Helical" evidence="5">
    <location>
        <begin position="24"/>
        <end position="46"/>
    </location>
</feature>
<feature type="transmembrane region" description="Helical" evidence="5">
    <location>
        <begin position="313"/>
        <end position="335"/>
    </location>
</feature>
<reference evidence="7 8" key="1">
    <citation type="submission" date="2016-10" db="EMBL/GenBank/DDBJ databases">
        <authorList>
            <person name="de Groot N.N."/>
        </authorList>
    </citation>
    <scope>NUCLEOTIDE SEQUENCE [LARGE SCALE GENOMIC DNA]</scope>
    <source>
        <strain evidence="7 8">CGMCC 4.5681</strain>
    </source>
</reference>
<accession>A0A1G9BB63</accession>
<dbReference type="GO" id="GO:0022857">
    <property type="term" value="F:transmembrane transporter activity"/>
    <property type="evidence" value="ECO:0007669"/>
    <property type="project" value="InterPro"/>
</dbReference>
<evidence type="ECO:0000256" key="2">
    <source>
        <dbReference type="ARBA" id="ARBA00022692"/>
    </source>
</evidence>
<evidence type="ECO:0000313" key="8">
    <source>
        <dbReference type="Proteomes" id="UP000198683"/>
    </source>
</evidence>
<proteinExistence type="predicted"/>
<protein>
    <submittedName>
        <fullName evidence="7">Predicted arabinose efflux permease, MFS family</fullName>
    </submittedName>
</protein>
<feature type="transmembrane region" description="Helical" evidence="5">
    <location>
        <begin position="376"/>
        <end position="395"/>
    </location>
</feature>
<feature type="transmembrane region" description="Helical" evidence="5">
    <location>
        <begin position="290"/>
        <end position="307"/>
    </location>
</feature>
<feature type="transmembrane region" description="Helical" evidence="5">
    <location>
        <begin position="216"/>
        <end position="237"/>
    </location>
</feature>
<feature type="transmembrane region" description="Helical" evidence="5">
    <location>
        <begin position="158"/>
        <end position="176"/>
    </location>
</feature>
<evidence type="ECO:0000256" key="5">
    <source>
        <dbReference type="SAM" id="Phobius"/>
    </source>
</evidence>
<evidence type="ECO:0000256" key="4">
    <source>
        <dbReference type="ARBA" id="ARBA00023136"/>
    </source>
</evidence>
<sequence>MTQQEAPVTLTYGAILRLPGVSRAFAAAIAGRLSYAMLPLVLLFGVEDATGSFAVAGSALGAYSLASLVAPVKSRFVDTSGQRKVLIPLALACTLVLCLFALAFSTGATAFVHIALGAMIGICAPPLGPAMRAVWAALTPDLDARQRAYSLDTVAEEALYAVGPVIAGTLTSVAGAEVPTLAMGVLLLVGTIGLATSPAAPQAVTVKEQGSRHKNLLGPFTSGGFILLVLIVLGLGAGLGPIDVVVVAKANDAGNPVAAGVLLAAMAVGSGLGGLLWGRIRHRQRLSTQLGGLLAVIACTTAVTGFVSDLLPLGLCLALMGIAIAPALIVVYIAVDDTIPPANRTEATTWVNTANNVGVAMGAAAAGLVIEVASPGTALLAGAGLVVALLVALLARKRVVDKGTAPSE</sequence>
<dbReference type="PROSITE" id="PS50850">
    <property type="entry name" value="MFS"/>
    <property type="match status" value="1"/>
</dbReference>
<dbReference type="Gene3D" id="1.20.1250.20">
    <property type="entry name" value="MFS general substrate transporter like domains"/>
    <property type="match status" value="1"/>
</dbReference>
<feature type="transmembrane region" description="Helical" evidence="5">
    <location>
        <begin position="182"/>
        <end position="204"/>
    </location>
</feature>
<feature type="transmembrane region" description="Helical" evidence="5">
    <location>
        <begin position="347"/>
        <end position="370"/>
    </location>
</feature>
<dbReference type="InterPro" id="IPR020846">
    <property type="entry name" value="MFS_dom"/>
</dbReference>
<evidence type="ECO:0000259" key="6">
    <source>
        <dbReference type="PROSITE" id="PS50850"/>
    </source>
</evidence>
<dbReference type="RefSeq" id="WP_090764197.1">
    <property type="nucleotide sequence ID" value="NZ_FNFB01000007.1"/>
</dbReference>
<dbReference type="STRING" id="683260.SAMN05421874_10795"/>
<dbReference type="PANTHER" id="PTHR23542">
    <property type="match status" value="1"/>
</dbReference>
<dbReference type="InterPro" id="IPR036259">
    <property type="entry name" value="MFS_trans_sf"/>
</dbReference>
<keyword evidence="3 5" id="KW-1133">Transmembrane helix</keyword>
<keyword evidence="8" id="KW-1185">Reference proteome</keyword>
<dbReference type="PANTHER" id="PTHR23542:SF1">
    <property type="entry name" value="MAJOR FACILITATOR SUPERFAMILY (MFS) PROFILE DOMAIN-CONTAINING PROTEIN"/>
    <property type="match status" value="1"/>
</dbReference>
<dbReference type="Pfam" id="PF07690">
    <property type="entry name" value="MFS_1"/>
    <property type="match status" value="2"/>
</dbReference>
<evidence type="ECO:0000313" key="7">
    <source>
        <dbReference type="EMBL" id="SDK36703.1"/>
    </source>
</evidence>